<dbReference type="GO" id="GO:0005829">
    <property type="term" value="C:cytosol"/>
    <property type="evidence" value="ECO:0007669"/>
    <property type="project" value="TreeGrafter"/>
</dbReference>
<proteinExistence type="inferred from homology"/>
<dbReference type="GO" id="GO:0005978">
    <property type="term" value="P:glycogen biosynthetic process"/>
    <property type="evidence" value="ECO:0007669"/>
    <property type="project" value="UniProtKB-UniRule"/>
</dbReference>
<dbReference type="EMBL" id="PEYM01000021">
    <property type="protein sequence ID" value="PIS31377.1"/>
    <property type="molecule type" value="Genomic_DNA"/>
</dbReference>
<feature type="domain" description="Glycosyl transferase family 1" evidence="8">
    <location>
        <begin position="283"/>
        <end position="434"/>
    </location>
</feature>
<dbReference type="AlphaFoldDB" id="A0A2H0Y1D7"/>
<dbReference type="EC" id="2.4.1.21" evidence="7"/>
<protein>
    <recommendedName>
        <fullName evidence="7">Glycogen synthase</fullName>
        <ecNumber evidence="7">2.4.1.21</ecNumber>
    </recommendedName>
    <alternativeName>
        <fullName evidence="7">Starch [bacterial glycogen] synthase</fullName>
    </alternativeName>
</protein>
<name>A0A2H0Y1D7_UNCSA</name>
<organism evidence="10 11">
    <name type="scientific">Candidatus Saganbacteria bacterium CG08_land_8_20_14_0_20_45_16</name>
    <dbReference type="NCBI Taxonomy" id="2014293"/>
    <lineage>
        <taxon>Bacteria</taxon>
        <taxon>Bacillati</taxon>
        <taxon>Saganbacteria</taxon>
    </lineage>
</organism>
<evidence type="ECO:0000256" key="1">
    <source>
        <dbReference type="ARBA" id="ARBA00001478"/>
    </source>
</evidence>
<keyword evidence="6 7" id="KW-0320">Glycogen biosynthesis</keyword>
<comment type="similarity">
    <text evidence="3 7">Belongs to the glycosyltransferase 1 family. Bacterial/plant glycogen synthase subfamily.</text>
</comment>
<evidence type="ECO:0000259" key="9">
    <source>
        <dbReference type="Pfam" id="PF08323"/>
    </source>
</evidence>
<dbReference type="InterPro" id="IPR001296">
    <property type="entry name" value="Glyco_trans_1"/>
</dbReference>
<dbReference type="GO" id="GO:0004373">
    <property type="term" value="F:alpha-1,4-glucan glucosyltransferase (UDP-glucose donor) activity"/>
    <property type="evidence" value="ECO:0007669"/>
    <property type="project" value="InterPro"/>
</dbReference>
<dbReference type="Pfam" id="PF00534">
    <property type="entry name" value="Glycos_transf_1"/>
    <property type="match status" value="1"/>
</dbReference>
<reference evidence="10 11" key="1">
    <citation type="submission" date="2017-09" db="EMBL/GenBank/DDBJ databases">
        <title>Depth-based differentiation of microbial function through sediment-hosted aquifers and enrichment of novel symbionts in the deep terrestrial subsurface.</title>
        <authorList>
            <person name="Probst A.J."/>
            <person name="Ladd B."/>
            <person name="Jarett J.K."/>
            <person name="Geller-Mcgrath D.E."/>
            <person name="Sieber C.M."/>
            <person name="Emerson J.B."/>
            <person name="Anantharaman K."/>
            <person name="Thomas B.C."/>
            <person name="Malmstrom R."/>
            <person name="Stieglmeier M."/>
            <person name="Klingl A."/>
            <person name="Woyke T."/>
            <person name="Ryan C.M."/>
            <person name="Banfield J.F."/>
        </authorList>
    </citation>
    <scope>NUCLEOTIDE SEQUENCE [LARGE SCALE GENOMIC DNA]</scope>
    <source>
        <strain evidence="10">CG08_land_8_20_14_0_20_45_16</strain>
    </source>
</reference>
<dbReference type="PANTHER" id="PTHR45825">
    <property type="entry name" value="GRANULE-BOUND STARCH SYNTHASE 1, CHLOROPLASTIC/AMYLOPLASTIC"/>
    <property type="match status" value="1"/>
</dbReference>
<comment type="caution">
    <text evidence="10">The sequence shown here is derived from an EMBL/GenBank/DDBJ whole genome shotgun (WGS) entry which is preliminary data.</text>
</comment>
<dbReference type="SUPFAM" id="SSF53756">
    <property type="entry name" value="UDP-Glycosyltransferase/glycogen phosphorylase"/>
    <property type="match status" value="1"/>
</dbReference>
<dbReference type="Pfam" id="PF08323">
    <property type="entry name" value="Glyco_transf_5"/>
    <property type="match status" value="1"/>
</dbReference>
<comment type="pathway">
    <text evidence="7">Glycan biosynthesis; glycogen biosynthesis.</text>
</comment>
<feature type="domain" description="Starch synthase catalytic" evidence="9">
    <location>
        <begin position="2"/>
        <end position="231"/>
    </location>
</feature>
<accession>A0A2H0Y1D7</accession>
<comment type="catalytic activity">
    <reaction evidence="1 7">
        <text>[(1-&gt;4)-alpha-D-glucosyl](n) + ADP-alpha-D-glucose = [(1-&gt;4)-alpha-D-glucosyl](n+1) + ADP + H(+)</text>
        <dbReference type="Rhea" id="RHEA:18189"/>
        <dbReference type="Rhea" id="RHEA-COMP:9584"/>
        <dbReference type="Rhea" id="RHEA-COMP:9587"/>
        <dbReference type="ChEBI" id="CHEBI:15378"/>
        <dbReference type="ChEBI" id="CHEBI:15444"/>
        <dbReference type="ChEBI" id="CHEBI:57498"/>
        <dbReference type="ChEBI" id="CHEBI:456216"/>
        <dbReference type="EC" id="2.4.1.21"/>
    </reaction>
</comment>
<feature type="binding site" evidence="7">
    <location>
        <position position="15"/>
    </location>
    <ligand>
        <name>ADP-alpha-D-glucose</name>
        <dbReference type="ChEBI" id="CHEBI:57498"/>
    </ligand>
</feature>
<dbReference type="CDD" id="cd03791">
    <property type="entry name" value="GT5_Glycogen_synthase_DULL1-like"/>
    <property type="match status" value="1"/>
</dbReference>
<keyword evidence="4 7" id="KW-0328">Glycosyltransferase</keyword>
<dbReference type="Gene3D" id="3.40.50.2000">
    <property type="entry name" value="Glycogen Phosphorylase B"/>
    <property type="match status" value="2"/>
</dbReference>
<evidence type="ECO:0000256" key="7">
    <source>
        <dbReference type="HAMAP-Rule" id="MF_00484"/>
    </source>
</evidence>
<keyword evidence="5 7" id="KW-0808">Transferase</keyword>
<evidence type="ECO:0000259" key="8">
    <source>
        <dbReference type="Pfam" id="PF00534"/>
    </source>
</evidence>
<evidence type="ECO:0000256" key="5">
    <source>
        <dbReference type="ARBA" id="ARBA00022679"/>
    </source>
</evidence>
<gene>
    <name evidence="7" type="primary">glgA</name>
    <name evidence="10" type="ORF">COT42_01230</name>
</gene>
<sequence>MKILLVSAEVAPFAKAGGLADFAAGLSKAIRTIGHDIRLVMPLYKIVADQDLAMVKEVSLIRVEVADQQETLSIYSTKLPGSEVIVYFVGNKHFAVRDELYAKDGRDYPDNFTAFFLFCQAALSFLLKIAWLPDIVHCNDWPSGLMPLLLGEYRKKALFQRTASVYSIHNIVYQGIFPATKFSAVGLPAEQASFAKIGLETADVISTVTPAYAKKIQTKEFGAGLDKILQKRSTDLFGLVSGIDISVWQPATDPLIFRRYSRPTLSLKAKNKLAWQQQEGWQPDESVPLLFFMAGPGEDEALALLGEVLTQLLKLTCQIIILGGQNLKGQVLLRQIKEKYPAQIAFKPNFNDQLLHQAYAAADVLLLLSQDEPGSLIQLIGYKYGVIPIIYEEGGAIDTVVDFDQTKGTGTGFILKKYQASVLLATVNRAITAYQDRLLWQKLQARVMELDFSWTKSAGEYLSLYLKAFDKRLATK</sequence>
<dbReference type="PANTHER" id="PTHR45825:SF11">
    <property type="entry name" value="ALPHA AMYLASE DOMAIN-CONTAINING PROTEIN"/>
    <property type="match status" value="1"/>
</dbReference>
<evidence type="ECO:0000256" key="3">
    <source>
        <dbReference type="ARBA" id="ARBA00010281"/>
    </source>
</evidence>
<dbReference type="NCBIfam" id="TIGR02095">
    <property type="entry name" value="glgA"/>
    <property type="match status" value="1"/>
</dbReference>
<comment type="function">
    <text evidence="2 7">Synthesizes alpha-1,4-glucan chains using ADP-glucose.</text>
</comment>
<dbReference type="UniPathway" id="UPA00164"/>
<dbReference type="Proteomes" id="UP000231343">
    <property type="component" value="Unassembled WGS sequence"/>
</dbReference>
<evidence type="ECO:0000256" key="6">
    <source>
        <dbReference type="ARBA" id="ARBA00023056"/>
    </source>
</evidence>
<dbReference type="InterPro" id="IPR013534">
    <property type="entry name" value="Starch_synth_cat_dom"/>
</dbReference>
<evidence type="ECO:0000313" key="11">
    <source>
        <dbReference type="Proteomes" id="UP000231343"/>
    </source>
</evidence>
<dbReference type="HAMAP" id="MF_00484">
    <property type="entry name" value="Glycogen_synth"/>
    <property type="match status" value="1"/>
</dbReference>
<evidence type="ECO:0000313" key="10">
    <source>
        <dbReference type="EMBL" id="PIS31377.1"/>
    </source>
</evidence>
<dbReference type="GO" id="GO:0009011">
    <property type="term" value="F:alpha-1,4-glucan glucosyltransferase (ADP-glucose donor) activity"/>
    <property type="evidence" value="ECO:0007669"/>
    <property type="project" value="UniProtKB-UniRule"/>
</dbReference>
<evidence type="ECO:0000256" key="4">
    <source>
        <dbReference type="ARBA" id="ARBA00022676"/>
    </source>
</evidence>
<dbReference type="InterPro" id="IPR011835">
    <property type="entry name" value="GS/SS"/>
</dbReference>
<evidence type="ECO:0000256" key="2">
    <source>
        <dbReference type="ARBA" id="ARBA00002764"/>
    </source>
</evidence>